<evidence type="ECO:0000259" key="13">
    <source>
        <dbReference type="Pfam" id="PF00717"/>
    </source>
</evidence>
<reference evidence="15" key="1">
    <citation type="journal article" date="2019" name="Int. J. Syst. Evol. Microbiol.">
        <title>The Global Catalogue of Microorganisms (GCM) 10K type strain sequencing project: providing services to taxonomists for standard genome sequencing and annotation.</title>
        <authorList>
            <consortium name="The Broad Institute Genomics Platform"/>
            <consortium name="The Broad Institute Genome Sequencing Center for Infectious Disease"/>
            <person name="Wu L."/>
            <person name="Ma J."/>
        </authorList>
    </citation>
    <scope>NUCLEOTIDE SEQUENCE [LARGE SCALE GENOMIC DNA]</scope>
    <source>
        <strain evidence="15">JCM 14370</strain>
    </source>
</reference>
<dbReference type="EMBL" id="BMOD01000018">
    <property type="protein sequence ID" value="GGJ47831.1"/>
    <property type="molecule type" value="Genomic_DNA"/>
</dbReference>
<dbReference type="InterPro" id="IPR039418">
    <property type="entry name" value="LexA-like"/>
</dbReference>
<evidence type="ECO:0000313" key="15">
    <source>
        <dbReference type="Proteomes" id="UP000632222"/>
    </source>
</evidence>
<dbReference type="SUPFAM" id="SSF46785">
    <property type="entry name" value="Winged helix' DNA-binding domain"/>
    <property type="match status" value="1"/>
</dbReference>
<dbReference type="InterPro" id="IPR011991">
    <property type="entry name" value="ArsR-like_HTH"/>
</dbReference>
<evidence type="ECO:0000256" key="5">
    <source>
        <dbReference type="ARBA" id="ARBA00022801"/>
    </source>
</evidence>
<dbReference type="SUPFAM" id="SSF51306">
    <property type="entry name" value="LexA/Signal peptidase"/>
    <property type="match status" value="1"/>
</dbReference>
<evidence type="ECO:0000256" key="2">
    <source>
        <dbReference type="ARBA" id="ARBA00022491"/>
    </source>
</evidence>
<gene>
    <name evidence="14" type="primary">lexA</name>
    <name evidence="14" type="ORF">GCM10008938_37280</name>
</gene>
<feature type="domain" description="Peptidase S24/S26A/S26B/S26C" evidence="13">
    <location>
        <begin position="82"/>
        <end position="199"/>
    </location>
</feature>
<protein>
    <submittedName>
        <fullName evidence="14">LexA repressor</fullName>
    </submittedName>
</protein>
<dbReference type="NCBIfam" id="TIGR00498">
    <property type="entry name" value="lexA"/>
    <property type="match status" value="1"/>
</dbReference>
<evidence type="ECO:0000256" key="11">
    <source>
        <dbReference type="ARBA" id="ARBA00023236"/>
    </source>
</evidence>
<keyword evidence="5 12" id="KW-0378">Hydrolase</keyword>
<keyword evidence="10" id="KW-0234">DNA repair</keyword>
<dbReference type="CDD" id="cd00090">
    <property type="entry name" value="HTH_ARSR"/>
    <property type="match status" value="1"/>
</dbReference>
<keyword evidence="2" id="KW-0678">Repressor</keyword>
<dbReference type="InterPro" id="IPR036388">
    <property type="entry name" value="WH-like_DNA-bd_sf"/>
</dbReference>
<sequence>MPPKITEKRKEILTCLLKLSQKGPVTSADLARAMKKTPQAMHQHIQALEEMGYITVHRLTDRSATLTISEKAERELGLGALPIAGQIAAGFPLTPSDHNQGFMSRLSDFFDAREGDFLLKVQGNSMIGVGIYPGDMVVVRPGTEIPEGEIAVVLIKSDNLVTLKRWYMEADEVVLVSENPTMEPMRYRKEDVALQGQLIGRMGGKPPRKNRHS</sequence>
<dbReference type="InterPro" id="IPR036390">
    <property type="entry name" value="WH_DNA-bd_sf"/>
</dbReference>
<evidence type="ECO:0000256" key="8">
    <source>
        <dbReference type="ARBA" id="ARBA00023125"/>
    </source>
</evidence>
<dbReference type="PANTHER" id="PTHR33516">
    <property type="entry name" value="LEXA REPRESSOR"/>
    <property type="match status" value="1"/>
</dbReference>
<organism evidence="14 15">
    <name type="scientific">Deinococcus roseus</name>
    <dbReference type="NCBI Taxonomy" id="392414"/>
    <lineage>
        <taxon>Bacteria</taxon>
        <taxon>Thermotogati</taxon>
        <taxon>Deinococcota</taxon>
        <taxon>Deinococci</taxon>
        <taxon>Deinococcales</taxon>
        <taxon>Deinococcaceae</taxon>
        <taxon>Deinococcus</taxon>
    </lineage>
</organism>
<dbReference type="Pfam" id="PF13412">
    <property type="entry name" value="HTH_24"/>
    <property type="match status" value="1"/>
</dbReference>
<dbReference type="InterPro" id="IPR015927">
    <property type="entry name" value="Peptidase_S24_S26A/B/C"/>
</dbReference>
<evidence type="ECO:0000256" key="4">
    <source>
        <dbReference type="ARBA" id="ARBA00022763"/>
    </source>
</evidence>
<dbReference type="PANTHER" id="PTHR33516:SF2">
    <property type="entry name" value="LEXA REPRESSOR-RELATED"/>
    <property type="match status" value="1"/>
</dbReference>
<dbReference type="RefSeq" id="WP_189005274.1">
    <property type="nucleotide sequence ID" value="NZ_BMOD01000018.1"/>
</dbReference>
<dbReference type="InterPro" id="IPR006197">
    <property type="entry name" value="Peptidase_S24_LexA"/>
</dbReference>
<dbReference type="Gene3D" id="1.10.10.10">
    <property type="entry name" value="Winged helix-like DNA-binding domain superfamily/Winged helix DNA-binding domain"/>
    <property type="match status" value="1"/>
</dbReference>
<dbReference type="Gene3D" id="2.10.109.10">
    <property type="entry name" value="Umud Fragment, subunit A"/>
    <property type="match status" value="1"/>
</dbReference>
<keyword evidence="7" id="KW-0805">Transcription regulation</keyword>
<dbReference type="InterPro" id="IPR006200">
    <property type="entry name" value="LexA"/>
</dbReference>
<dbReference type="PRINTS" id="PR00726">
    <property type="entry name" value="LEXASERPTASE"/>
</dbReference>
<keyword evidence="6 12" id="KW-0068">Autocatalytic cleavage</keyword>
<evidence type="ECO:0000313" key="14">
    <source>
        <dbReference type="EMBL" id="GGJ47831.1"/>
    </source>
</evidence>
<keyword evidence="9" id="KW-0804">Transcription</keyword>
<evidence type="ECO:0000256" key="7">
    <source>
        <dbReference type="ARBA" id="ARBA00023015"/>
    </source>
</evidence>
<evidence type="ECO:0000256" key="6">
    <source>
        <dbReference type="ARBA" id="ARBA00022813"/>
    </source>
</evidence>
<keyword evidence="8" id="KW-0238">DNA-binding</keyword>
<dbReference type="Proteomes" id="UP000632222">
    <property type="component" value="Unassembled WGS sequence"/>
</dbReference>
<evidence type="ECO:0000256" key="9">
    <source>
        <dbReference type="ARBA" id="ARBA00023163"/>
    </source>
</evidence>
<evidence type="ECO:0000256" key="3">
    <source>
        <dbReference type="ARBA" id="ARBA00022705"/>
    </source>
</evidence>
<name>A0ABQ2D6K0_9DEIO</name>
<dbReference type="CDD" id="cd06529">
    <property type="entry name" value="S24_LexA-like"/>
    <property type="match status" value="1"/>
</dbReference>
<evidence type="ECO:0000256" key="10">
    <source>
        <dbReference type="ARBA" id="ARBA00023204"/>
    </source>
</evidence>
<dbReference type="InterPro" id="IPR036286">
    <property type="entry name" value="LexA/Signal_pep-like_sf"/>
</dbReference>
<dbReference type="Pfam" id="PF00717">
    <property type="entry name" value="Peptidase_S24"/>
    <property type="match status" value="1"/>
</dbReference>
<proteinExistence type="inferred from homology"/>
<comment type="caution">
    <text evidence="14">The sequence shown here is derived from an EMBL/GenBank/DDBJ whole genome shotgun (WGS) entry which is preliminary data.</text>
</comment>
<comment type="similarity">
    <text evidence="1 12">Belongs to the peptidase S24 family.</text>
</comment>
<keyword evidence="11" id="KW-0742">SOS response</keyword>
<evidence type="ECO:0000256" key="1">
    <source>
        <dbReference type="ARBA" id="ARBA00007484"/>
    </source>
</evidence>
<dbReference type="InterPro" id="IPR050077">
    <property type="entry name" value="LexA_repressor"/>
</dbReference>
<keyword evidence="3" id="KW-0235">DNA replication</keyword>
<keyword evidence="4" id="KW-0227">DNA damage</keyword>
<evidence type="ECO:0000256" key="12">
    <source>
        <dbReference type="RuleBase" id="RU003991"/>
    </source>
</evidence>
<accession>A0ABQ2D6K0</accession>
<keyword evidence="15" id="KW-1185">Reference proteome</keyword>